<feature type="region of interest" description="Disordered" evidence="1">
    <location>
        <begin position="1"/>
        <end position="21"/>
    </location>
</feature>
<keyword evidence="3" id="KW-1185">Reference proteome</keyword>
<dbReference type="Proteomes" id="UP000886998">
    <property type="component" value="Unassembled WGS sequence"/>
</dbReference>
<evidence type="ECO:0000256" key="1">
    <source>
        <dbReference type="SAM" id="MobiDB-lite"/>
    </source>
</evidence>
<gene>
    <name evidence="2" type="ORF">TNIN_355211</name>
</gene>
<protein>
    <submittedName>
        <fullName evidence="2">Uncharacterized protein</fullName>
    </submittedName>
</protein>
<name>A0A8X6XHR0_9ARAC</name>
<proteinExistence type="predicted"/>
<accession>A0A8X6XHR0</accession>
<comment type="caution">
    <text evidence="2">The sequence shown here is derived from an EMBL/GenBank/DDBJ whole genome shotgun (WGS) entry which is preliminary data.</text>
</comment>
<dbReference type="AlphaFoldDB" id="A0A8X6XHR0"/>
<evidence type="ECO:0000313" key="2">
    <source>
        <dbReference type="EMBL" id="GFY54068.1"/>
    </source>
</evidence>
<organism evidence="2 3">
    <name type="scientific">Trichonephila inaurata madagascariensis</name>
    <dbReference type="NCBI Taxonomy" id="2747483"/>
    <lineage>
        <taxon>Eukaryota</taxon>
        <taxon>Metazoa</taxon>
        <taxon>Ecdysozoa</taxon>
        <taxon>Arthropoda</taxon>
        <taxon>Chelicerata</taxon>
        <taxon>Arachnida</taxon>
        <taxon>Araneae</taxon>
        <taxon>Araneomorphae</taxon>
        <taxon>Entelegynae</taxon>
        <taxon>Araneoidea</taxon>
        <taxon>Nephilidae</taxon>
        <taxon>Trichonephila</taxon>
        <taxon>Trichonephila inaurata</taxon>
    </lineage>
</organism>
<sequence>MIKAGGAARGQQQSFPWVGENKRREENFGRDLFPTFLSFFPGLFREIDPLFPGASGNGIKGNSERDTSYSILPLGNNFRLFLLFPLSPPHGTFEITDDSSPQEKAITFKDV</sequence>
<dbReference type="EMBL" id="BMAV01009653">
    <property type="protein sequence ID" value="GFY54068.1"/>
    <property type="molecule type" value="Genomic_DNA"/>
</dbReference>
<evidence type="ECO:0000313" key="3">
    <source>
        <dbReference type="Proteomes" id="UP000886998"/>
    </source>
</evidence>
<reference evidence="2" key="1">
    <citation type="submission" date="2020-08" db="EMBL/GenBank/DDBJ databases">
        <title>Multicomponent nature underlies the extraordinary mechanical properties of spider dragline silk.</title>
        <authorList>
            <person name="Kono N."/>
            <person name="Nakamura H."/>
            <person name="Mori M."/>
            <person name="Yoshida Y."/>
            <person name="Ohtoshi R."/>
            <person name="Malay A.D."/>
            <person name="Moran D.A.P."/>
            <person name="Tomita M."/>
            <person name="Numata K."/>
            <person name="Arakawa K."/>
        </authorList>
    </citation>
    <scope>NUCLEOTIDE SEQUENCE</scope>
</reference>